<feature type="region of interest" description="Disordered" evidence="1">
    <location>
        <begin position="487"/>
        <end position="514"/>
    </location>
</feature>
<feature type="chain" id="PRO_5040894518" description="ASST-domain-containing protein" evidence="3">
    <location>
        <begin position="18"/>
        <end position="600"/>
    </location>
</feature>
<evidence type="ECO:0000313" key="4">
    <source>
        <dbReference type="EMBL" id="KAJ5220503.1"/>
    </source>
</evidence>
<dbReference type="Pfam" id="PF14269">
    <property type="entry name" value="Arylsulfotran_2"/>
    <property type="match status" value="1"/>
</dbReference>
<dbReference type="AlphaFoldDB" id="A0A9W9TF92"/>
<keyword evidence="3" id="KW-0732">Signal</keyword>
<evidence type="ECO:0000256" key="1">
    <source>
        <dbReference type="SAM" id="MobiDB-lite"/>
    </source>
</evidence>
<evidence type="ECO:0000256" key="2">
    <source>
        <dbReference type="SAM" id="Phobius"/>
    </source>
</evidence>
<comment type="caution">
    <text evidence="4">The sequence shown here is derived from an EMBL/GenBank/DDBJ whole genome shotgun (WGS) entry which is preliminary data.</text>
</comment>
<dbReference type="OrthoDB" id="5427350at2759"/>
<evidence type="ECO:0000313" key="5">
    <source>
        <dbReference type="Proteomes" id="UP001150941"/>
    </source>
</evidence>
<dbReference type="EMBL" id="JAPQKS010000007">
    <property type="protein sequence ID" value="KAJ5220503.1"/>
    <property type="molecule type" value="Genomic_DNA"/>
</dbReference>
<accession>A0A9W9TF92</accession>
<name>A0A9W9TF92_9EURO</name>
<keyword evidence="2" id="KW-0472">Membrane</keyword>
<feature type="signal peptide" evidence="3">
    <location>
        <begin position="1"/>
        <end position="17"/>
    </location>
</feature>
<dbReference type="GeneID" id="83206306"/>
<evidence type="ECO:0008006" key="6">
    <source>
        <dbReference type="Google" id="ProtNLM"/>
    </source>
</evidence>
<dbReference type="PANTHER" id="PTHR35340:SF8">
    <property type="entry name" value="ASST-DOMAIN-CONTAINING PROTEIN"/>
    <property type="match status" value="1"/>
</dbReference>
<gene>
    <name evidence="4" type="ORF">N7468_009707</name>
</gene>
<dbReference type="PANTHER" id="PTHR35340">
    <property type="entry name" value="PQQ ENZYME REPEAT PROTEIN-RELATED"/>
    <property type="match status" value="1"/>
</dbReference>
<keyword evidence="2" id="KW-1133">Transmembrane helix</keyword>
<reference evidence="4" key="2">
    <citation type="journal article" date="2023" name="IMA Fungus">
        <title>Comparative genomic study of the Penicillium genus elucidates a diverse pangenome and 15 lateral gene transfer events.</title>
        <authorList>
            <person name="Petersen C."/>
            <person name="Sorensen T."/>
            <person name="Nielsen M.R."/>
            <person name="Sondergaard T.E."/>
            <person name="Sorensen J.L."/>
            <person name="Fitzpatrick D.A."/>
            <person name="Frisvad J.C."/>
            <person name="Nielsen K.L."/>
        </authorList>
    </citation>
    <scope>NUCLEOTIDE SEQUENCE</scope>
    <source>
        <strain evidence="4">IBT 19713</strain>
    </source>
</reference>
<organism evidence="4 5">
    <name type="scientific">Penicillium chermesinum</name>
    <dbReference type="NCBI Taxonomy" id="63820"/>
    <lineage>
        <taxon>Eukaryota</taxon>
        <taxon>Fungi</taxon>
        <taxon>Dikarya</taxon>
        <taxon>Ascomycota</taxon>
        <taxon>Pezizomycotina</taxon>
        <taxon>Eurotiomycetes</taxon>
        <taxon>Eurotiomycetidae</taxon>
        <taxon>Eurotiales</taxon>
        <taxon>Aspergillaceae</taxon>
        <taxon>Penicillium</taxon>
    </lineage>
</organism>
<dbReference type="RefSeq" id="XP_058327333.1">
    <property type="nucleotide sequence ID" value="XM_058479003.1"/>
</dbReference>
<keyword evidence="5" id="KW-1185">Reference proteome</keyword>
<sequence length="600" mass="67091">MILSALLTFFLLGVVAGEWSQFDDRDLIHYRTLPNHRVVKWNISYHDKSQVAPGYWFTAPYWSLSENSETKQFIPYQVGPHIFDQDGVLIWAGAVESNNHQAHDFRVIDFSTREDLPPVPHLSWILMAGPGEPDSTGRSVVYNNQYTLTRELSVATDAVDTHEFYVKNSPKAMLIISSKARVKLSELGMEEASDVASNGFAEVDLNTGEETFRWMSTGKITLDESYVMTPERFIESDYLHMNSVDKNENGDFLISARHTSAIYLISGPDFTFCGQHDARFLSITPDAANPTSMVISFLDNGAILTGPWGTIGDEPTSSGMIVELDLVAMKATLLKRFMRPDGGSTDRRGNMQSLPNGNKLLCWSYGGYVTEFDADGNIVMEASYASDRFDSYRTYKLPWVGRPSYPPTVVAELYGTKDRDPSTLFHVSWNGATDIAYWRFYARNSSASTRREIGLVPKSGFETTFLVHGHTDWVSVEALDSDYQVLGRSPDSRPQSPDLRLSDAVSPGMSNETSADGGYVLTPVSGDADGPRDYFFETSAVHIVQRGGFIAPFILGIAFSAGLFALLKWRRPIVKYCTSAYNWMTWTGYTMIWQDERGGF</sequence>
<protein>
    <recommendedName>
        <fullName evidence="6">ASST-domain-containing protein</fullName>
    </recommendedName>
</protein>
<evidence type="ECO:0000256" key="3">
    <source>
        <dbReference type="SAM" id="SignalP"/>
    </source>
</evidence>
<keyword evidence="2" id="KW-0812">Transmembrane</keyword>
<dbReference type="InterPro" id="IPR039535">
    <property type="entry name" value="ASST-like"/>
</dbReference>
<reference evidence="4" key="1">
    <citation type="submission" date="2022-11" db="EMBL/GenBank/DDBJ databases">
        <authorList>
            <person name="Petersen C."/>
        </authorList>
    </citation>
    <scope>NUCLEOTIDE SEQUENCE</scope>
    <source>
        <strain evidence="4">IBT 19713</strain>
    </source>
</reference>
<proteinExistence type="predicted"/>
<feature type="transmembrane region" description="Helical" evidence="2">
    <location>
        <begin position="549"/>
        <end position="567"/>
    </location>
</feature>
<dbReference type="Proteomes" id="UP001150941">
    <property type="component" value="Unassembled WGS sequence"/>
</dbReference>
<dbReference type="InterPro" id="IPR053143">
    <property type="entry name" value="Arylsulfate_ST"/>
</dbReference>